<dbReference type="STRING" id="1088818.A0A2I0B0L9"/>
<dbReference type="InterPro" id="IPR044705">
    <property type="entry name" value="CCB4"/>
</dbReference>
<dbReference type="GO" id="GO:0009507">
    <property type="term" value="C:chloroplast"/>
    <property type="evidence" value="ECO:0007669"/>
    <property type="project" value="TreeGrafter"/>
</dbReference>
<reference evidence="1 2" key="1">
    <citation type="journal article" date="2017" name="Nature">
        <title>The Apostasia genome and the evolution of orchids.</title>
        <authorList>
            <person name="Zhang G.Q."/>
            <person name="Liu K.W."/>
            <person name="Li Z."/>
            <person name="Lohaus R."/>
            <person name="Hsiao Y.Y."/>
            <person name="Niu S.C."/>
            <person name="Wang J.Y."/>
            <person name="Lin Y.C."/>
            <person name="Xu Q."/>
            <person name="Chen L.J."/>
            <person name="Yoshida K."/>
            <person name="Fujiwara S."/>
            <person name="Wang Z.W."/>
            <person name="Zhang Y.Q."/>
            <person name="Mitsuda N."/>
            <person name="Wang M."/>
            <person name="Liu G.H."/>
            <person name="Pecoraro L."/>
            <person name="Huang H.X."/>
            <person name="Xiao X.J."/>
            <person name="Lin M."/>
            <person name="Wu X.Y."/>
            <person name="Wu W.L."/>
            <person name="Chen Y.Y."/>
            <person name="Chang S.B."/>
            <person name="Sakamoto S."/>
            <person name="Ohme-Takagi M."/>
            <person name="Yagi M."/>
            <person name="Zeng S.J."/>
            <person name="Shen C.Y."/>
            <person name="Yeh C.M."/>
            <person name="Luo Y.B."/>
            <person name="Tsai W.C."/>
            <person name="Van de Peer Y."/>
            <person name="Liu Z.J."/>
        </authorList>
    </citation>
    <scope>NUCLEOTIDE SEQUENCE [LARGE SCALE GENOMIC DNA]</scope>
    <source>
        <strain evidence="2">cv. Shenzhen</strain>
        <tissue evidence="1">Stem</tissue>
    </source>
</reference>
<dbReference type="AlphaFoldDB" id="A0A2I0B0L9"/>
<dbReference type="PANTHER" id="PTHR34943">
    <property type="match status" value="1"/>
</dbReference>
<evidence type="ECO:0008006" key="3">
    <source>
        <dbReference type="Google" id="ProtNLM"/>
    </source>
</evidence>
<evidence type="ECO:0000313" key="1">
    <source>
        <dbReference type="EMBL" id="PKA61334.1"/>
    </source>
</evidence>
<dbReference type="EMBL" id="KZ451932">
    <property type="protein sequence ID" value="PKA61334.1"/>
    <property type="molecule type" value="Genomic_DNA"/>
</dbReference>
<sequence length="309" mass="32959">MEALCRLHLIPPLSSTLLRPRRSSILFFPNSPIRAFSSSSSSSLFALPVTASSAFKGSRPRRNPVADWVSGNDAVARSIPIFTGGISLLAVLVNRAISGVSPVADASSSQSRADILALALAVTNLLTGLVWLSIQPKYISPVAPAGIQCNWVTSALPECAVLELLWAWESLSAATCCRSLVVVHGEDFLMQIGFAAESSVEDGGVVAVDVPWLTQGSLYRNVMKSGKQIYLANLSLYPGRSELHFLPSNTQVVVFLGVARLSRNAVILQPLGDKGILVIGGDTVRGFTHVDQAWVSSIAEKLDATLSKY</sequence>
<proteinExistence type="predicted"/>
<dbReference type="PANTHER" id="PTHR34943:SF2">
    <property type="entry name" value="PROTEIN COFACTOR ASSEMBLY OF COMPLEX C SUBUNIT B CCB4, CHLOROPLASTIC"/>
    <property type="match status" value="1"/>
</dbReference>
<accession>A0A2I0B0L9</accession>
<dbReference type="GO" id="GO:0010190">
    <property type="term" value="P:cytochrome b6f complex assembly"/>
    <property type="evidence" value="ECO:0007669"/>
    <property type="project" value="TreeGrafter"/>
</dbReference>
<keyword evidence="2" id="KW-1185">Reference proteome</keyword>
<evidence type="ECO:0000313" key="2">
    <source>
        <dbReference type="Proteomes" id="UP000236161"/>
    </source>
</evidence>
<dbReference type="OrthoDB" id="439612at2759"/>
<gene>
    <name evidence="1" type="ORF">AXF42_Ash006231</name>
</gene>
<protein>
    <recommendedName>
        <fullName evidence="3">Protein COFACTOR ASSEMBLY OF COMPLEX C SUBUNIT B CCB4, chloroplastic</fullName>
    </recommendedName>
</protein>
<dbReference type="Proteomes" id="UP000236161">
    <property type="component" value="Unassembled WGS sequence"/>
</dbReference>
<dbReference type="InterPro" id="IPR021325">
    <property type="entry name" value="CCB2/CCB4"/>
</dbReference>
<organism evidence="1 2">
    <name type="scientific">Apostasia shenzhenica</name>
    <dbReference type="NCBI Taxonomy" id="1088818"/>
    <lineage>
        <taxon>Eukaryota</taxon>
        <taxon>Viridiplantae</taxon>
        <taxon>Streptophyta</taxon>
        <taxon>Embryophyta</taxon>
        <taxon>Tracheophyta</taxon>
        <taxon>Spermatophyta</taxon>
        <taxon>Magnoliopsida</taxon>
        <taxon>Liliopsida</taxon>
        <taxon>Asparagales</taxon>
        <taxon>Orchidaceae</taxon>
        <taxon>Apostasioideae</taxon>
        <taxon>Apostasia</taxon>
    </lineage>
</organism>
<name>A0A2I0B0L9_9ASPA</name>
<dbReference type="Pfam" id="PF11152">
    <property type="entry name" value="CCB2_CCB4"/>
    <property type="match status" value="1"/>
</dbReference>